<evidence type="ECO:0000256" key="1">
    <source>
        <dbReference type="SAM" id="MobiDB-lite"/>
    </source>
</evidence>
<dbReference type="Proteomes" id="UP000295083">
    <property type="component" value="Unassembled WGS sequence"/>
</dbReference>
<proteinExistence type="predicted"/>
<organism evidence="2 3">
    <name type="scientific">Colletotrichum spinosum</name>
    <dbReference type="NCBI Taxonomy" id="1347390"/>
    <lineage>
        <taxon>Eukaryota</taxon>
        <taxon>Fungi</taxon>
        <taxon>Dikarya</taxon>
        <taxon>Ascomycota</taxon>
        <taxon>Pezizomycotina</taxon>
        <taxon>Sordariomycetes</taxon>
        <taxon>Hypocreomycetidae</taxon>
        <taxon>Glomerellales</taxon>
        <taxon>Glomerellaceae</taxon>
        <taxon>Colletotrichum</taxon>
        <taxon>Colletotrichum orbiculare species complex</taxon>
    </lineage>
</organism>
<dbReference type="AlphaFoldDB" id="A0A4R8QG88"/>
<accession>A0A4R8QG88</accession>
<name>A0A4R8QG88_9PEZI</name>
<sequence length="67" mass="7378">MASRLVLLPQTASTVQTSQVQAPPSVSTVSTVSTRRRSLPESPSRCLIAVDFDTLPWQSLSPKQLYY</sequence>
<protein>
    <submittedName>
        <fullName evidence="2">Uncharacterized protein</fullName>
    </submittedName>
</protein>
<feature type="region of interest" description="Disordered" evidence="1">
    <location>
        <begin position="13"/>
        <end position="41"/>
    </location>
</feature>
<gene>
    <name evidence="2" type="ORF">C8035_v001240</name>
</gene>
<feature type="compositionally biased region" description="Low complexity" evidence="1">
    <location>
        <begin position="13"/>
        <end position="33"/>
    </location>
</feature>
<evidence type="ECO:0000313" key="2">
    <source>
        <dbReference type="EMBL" id="TDZ37858.1"/>
    </source>
</evidence>
<comment type="caution">
    <text evidence="2">The sequence shown here is derived from an EMBL/GenBank/DDBJ whole genome shotgun (WGS) entry which is preliminary data.</text>
</comment>
<keyword evidence="3" id="KW-1185">Reference proteome</keyword>
<reference evidence="2 3" key="1">
    <citation type="submission" date="2018-11" db="EMBL/GenBank/DDBJ databases">
        <title>Genome sequence and assembly of Colletotrichum spinosum.</title>
        <authorList>
            <person name="Gan P."/>
            <person name="Shirasu K."/>
        </authorList>
    </citation>
    <scope>NUCLEOTIDE SEQUENCE [LARGE SCALE GENOMIC DNA]</scope>
    <source>
        <strain evidence="2 3">CBS 515.97</strain>
    </source>
</reference>
<dbReference type="EMBL" id="QAPG01000020">
    <property type="protein sequence ID" value="TDZ37858.1"/>
    <property type="molecule type" value="Genomic_DNA"/>
</dbReference>
<evidence type="ECO:0000313" key="3">
    <source>
        <dbReference type="Proteomes" id="UP000295083"/>
    </source>
</evidence>